<dbReference type="InterPro" id="IPR034660">
    <property type="entry name" value="DinB/YfiT-like"/>
</dbReference>
<comment type="caution">
    <text evidence="2">The sequence shown here is derived from an EMBL/GenBank/DDBJ whole genome shotgun (WGS) entry which is preliminary data.</text>
</comment>
<protein>
    <submittedName>
        <fullName evidence="2">Maleylpyruvate isomerase family mycothiol-dependent enzyme</fullName>
    </submittedName>
</protein>
<proteinExistence type="predicted"/>
<sequence>MAESIEEARASLRARQGNGARYDAAAAPAHQLDWARRGTAYFARLLNELSDRDLDAPSALPRLSRRHVIAHVGYHARFLSEIVAWARTGQEAPFPKAAQVSMSDVALGASLPSRALRYLFDHSEVHLNVEWRDLSDAVWGASVQDVAGRRIALRETPVIRARALWLHAVDLGAGSRFADMPPDFIDALIRHHAAAYSGKVAFALSFSDRPEPLVIGDAPEITITGQATDVARWLCSRGVRELQIAGGTLAEAPCSTLGLIDAVDPWPAV</sequence>
<dbReference type="NCBIfam" id="TIGR03083">
    <property type="entry name" value="maleylpyruvate isomerase family mycothiol-dependent enzyme"/>
    <property type="match status" value="1"/>
</dbReference>
<keyword evidence="3" id="KW-1185">Reference proteome</keyword>
<name>A0A6G4WF33_9HYPH</name>
<dbReference type="InterPro" id="IPR024344">
    <property type="entry name" value="MDMPI_metal-binding"/>
</dbReference>
<keyword evidence="2" id="KW-0413">Isomerase</keyword>
<dbReference type="SUPFAM" id="SSF55718">
    <property type="entry name" value="SCP-like"/>
    <property type="match status" value="1"/>
</dbReference>
<dbReference type="GO" id="GO:0016853">
    <property type="term" value="F:isomerase activity"/>
    <property type="evidence" value="ECO:0007669"/>
    <property type="project" value="UniProtKB-KW"/>
</dbReference>
<dbReference type="InterPro" id="IPR017517">
    <property type="entry name" value="Maleyloyr_isom"/>
</dbReference>
<dbReference type="Proteomes" id="UP001642900">
    <property type="component" value="Unassembled WGS sequence"/>
</dbReference>
<dbReference type="EMBL" id="JAAKZF010000022">
    <property type="protein sequence ID" value="NGO52803.1"/>
    <property type="molecule type" value="Genomic_DNA"/>
</dbReference>
<evidence type="ECO:0000259" key="1">
    <source>
        <dbReference type="Pfam" id="PF11716"/>
    </source>
</evidence>
<accession>A0A6G4WF33</accession>
<dbReference type="RefSeq" id="WP_165029545.1">
    <property type="nucleotide sequence ID" value="NZ_JAAKZF010000022.1"/>
</dbReference>
<evidence type="ECO:0000313" key="2">
    <source>
        <dbReference type="EMBL" id="NGO52803.1"/>
    </source>
</evidence>
<dbReference type="GO" id="GO:0046872">
    <property type="term" value="F:metal ion binding"/>
    <property type="evidence" value="ECO:0007669"/>
    <property type="project" value="InterPro"/>
</dbReference>
<dbReference type="InterPro" id="IPR036527">
    <property type="entry name" value="SCP2_sterol-bd_dom_sf"/>
</dbReference>
<feature type="domain" description="Mycothiol-dependent maleylpyruvate isomerase metal-binding" evidence="1">
    <location>
        <begin position="36"/>
        <end position="171"/>
    </location>
</feature>
<reference evidence="2 3" key="1">
    <citation type="submission" date="2020-02" db="EMBL/GenBank/DDBJ databases">
        <title>Genome sequence of strain CCNWXJ40-4.</title>
        <authorList>
            <person name="Gao J."/>
            <person name="Sun J."/>
        </authorList>
    </citation>
    <scope>NUCLEOTIDE SEQUENCE [LARGE SCALE GENOMIC DNA]</scope>
    <source>
        <strain evidence="2 3">CCNWXJ 40-4</strain>
    </source>
</reference>
<organism evidence="2 3">
    <name type="scientific">Allomesorhizobium camelthorni</name>
    <dbReference type="NCBI Taxonomy" id="475069"/>
    <lineage>
        <taxon>Bacteria</taxon>
        <taxon>Pseudomonadati</taxon>
        <taxon>Pseudomonadota</taxon>
        <taxon>Alphaproteobacteria</taxon>
        <taxon>Hyphomicrobiales</taxon>
        <taxon>Phyllobacteriaceae</taxon>
        <taxon>Allomesorhizobium</taxon>
    </lineage>
</organism>
<dbReference type="SUPFAM" id="SSF109854">
    <property type="entry name" value="DinB/YfiT-like putative metalloenzymes"/>
    <property type="match status" value="1"/>
</dbReference>
<dbReference type="Gene3D" id="1.20.120.450">
    <property type="entry name" value="dinb family like domain"/>
    <property type="match status" value="1"/>
</dbReference>
<dbReference type="Pfam" id="PF11716">
    <property type="entry name" value="MDMPI_N"/>
    <property type="match status" value="1"/>
</dbReference>
<evidence type="ECO:0000313" key="3">
    <source>
        <dbReference type="Proteomes" id="UP001642900"/>
    </source>
</evidence>
<gene>
    <name evidence="2" type="ORF">G6N73_16730</name>
</gene>
<dbReference type="AlphaFoldDB" id="A0A6G4WF33"/>